<dbReference type="GO" id="GO:0005886">
    <property type="term" value="C:plasma membrane"/>
    <property type="evidence" value="ECO:0007669"/>
    <property type="project" value="TreeGrafter"/>
</dbReference>
<keyword evidence="8" id="KW-1185">Reference proteome</keyword>
<feature type="domain" description="Late embryogenesis abundant protein LEA-2 subgroup" evidence="6">
    <location>
        <begin position="81"/>
        <end position="183"/>
    </location>
</feature>
<gene>
    <name evidence="7" type="ORF">C2S53_003683</name>
</gene>
<dbReference type="Proteomes" id="UP001190926">
    <property type="component" value="Unassembled WGS sequence"/>
</dbReference>
<evidence type="ECO:0000313" key="8">
    <source>
        <dbReference type="Proteomes" id="UP001190926"/>
    </source>
</evidence>
<reference evidence="7 8" key="1">
    <citation type="journal article" date="2021" name="Nat. Commun.">
        <title>Incipient diploidization of the medicinal plant Perilla within 10,000 years.</title>
        <authorList>
            <person name="Zhang Y."/>
            <person name="Shen Q."/>
            <person name="Leng L."/>
            <person name="Zhang D."/>
            <person name="Chen S."/>
            <person name="Shi Y."/>
            <person name="Ning Z."/>
            <person name="Chen S."/>
        </authorList>
    </citation>
    <scope>NUCLEOTIDE SEQUENCE [LARGE SCALE GENOMIC DNA]</scope>
    <source>
        <strain evidence="8">cv. PC099</strain>
    </source>
</reference>
<protein>
    <submittedName>
        <fullName evidence="7">Late embryogenesis abundant hydroxyproline-rich glycoprotein family</fullName>
    </submittedName>
</protein>
<dbReference type="PANTHER" id="PTHR31415:SF20">
    <property type="entry name" value="NDR1_HIN1-LIKE PROTEIN 26"/>
    <property type="match status" value="1"/>
</dbReference>
<dbReference type="InterPro" id="IPR004864">
    <property type="entry name" value="LEA_2"/>
</dbReference>
<sequence>MSKNSEKSPKDCASKKAINFQKFNKKFLFSLSTALLSLVSLIFLVWLILHPTKPQFSLKEADINQLNLSGPSLLNSSIQITLQSDNPNKKVGIYYDEFLLYASYKGQKITPETAISPFYQGHEETNLLSASLIGFQLPVAPSFAYEVQRDQGTGRMALSFKVMGKLRWKVGTWVSGRYRFIVNCITIMPLGPIPSPPLRSKQGSQCSTTM</sequence>
<organism evidence="7 8">
    <name type="scientific">Perilla frutescens var. hirtella</name>
    <name type="common">Perilla citriodora</name>
    <name type="synonym">Perilla setoyensis</name>
    <dbReference type="NCBI Taxonomy" id="608512"/>
    <lineage>
        <taxon>Eukaryota</taxon>
        <taxon>Viridiplantae</taxon>
        <taxon>Streptophyta</taxon>
        <taxon>Embryophyta</taxon>
        <taxon>Tracheophyta</taxon>
        <taxon>Spermatophyta</taxon>
        <taxon>Magnoliopsida</taxon>
        <taxon>eudicotyledons</taxon>
        <taxon>Gunneridae</taxon>
        <taxon>Pentapetalae</taxon>
        <taxon>asterids</taxon>
        <taxon>lamiids</taxon>
        <taxon>Lamiales</taxon>
        <taxon>Lamiaceae</taxon>
        <taxon>Nepetoideae</taxon>
        <taxon>Elsholtzieae</taxon>
        <taxon>Perilla</taxon>
    </lineage>
</organism>
<evidence type="ECO:0000313" key="7">
    <source>
        <dbReference type="EMBL" id="KAH6756263.1"/>
    </source>
</evidence>
<dbReference type="EMBL" id="SDAM02029562">
    <property type="protein sequence ID" value="KAH6756263.1"/>
    <property type="molecule type" value="Genomic_DNA"/>
</dbReference>
<evidence type="ECO:0000256" key="2">
    <source>
        <dbReference type="ARBA" id="ARBA00022692"/>
    </source>
</evidence>
<evidence type="ECO:0000256" key="3">
    <source>
        <dbReference type="ARBA" id="ARBA00022989"/>
    </source>
</evidence>
<evidence type="ECO:0000256" key="4">
    <source>
        <dbReference type="ARBA" id="ARBA00023136"/>
    </source>
</evidence>
<comment type="caution">
    <text evidence="7">The sequence shown here is derived from an EMBL/GenBank/DDBJ whole genome shotgun (WGS) entry which is preliminary data.</text>
</comment>
<proteinExistence type="predicted"/>
<evidence type="ECO:0000256" key="1">
    <source>
        <dbReference type="ARBA" id="ARBA00004167"/>
    </source>
</evidence>
<dbReference type="AlphaFoldDB" id="A0AAD4IP91"/>
<accession>A0AAD4IP91</accession>
<keyword evidence="4 5" id="KW-0472">Membrane</keyword>
<dbReference type="InterPro" id="IPR044839">
    <property type="entry name" value="NDR1-like"/>
</dbReference>
<comment type="subcellular location">
    <subcellularLocation>
        <location evidence="1">Membrane</location>
        <topology evidence="1">Single-pass membrane protein</topology>
    </subcellularLocation>
</comment>
<dbReference type="GO" id="GO:0009506">
    <property type="term" value="C:plasmodesma"/>
    <property type="evidence" value="ECO:0007669"/>
    <property type="project" value="TreeGrafter"/>
</dbReference>
<keyword evidence="2 5" id="KW-0812">Transmembrane</keyword>
<evidence type="ECO:0000256" key="5">
    <source>
        <dbReference type="SAM" id="Phobius"/>
    </source>
</evidence>
<evidence type="ECO:0000259" key="6">
    <source>
        <dbReference type="Pfam" id="PF03168"/>
    </source>
</evidence>
<dbReference type="PANTHER" id="PTHR31415">
    <property type="entry name" value="OS05G0367900 PROTEIN"/>
    <property type="match status" value="1"/>
</dbReference>
<name>A0AAD4IP91_PERFH</name>
<dbReference type="GO" id="GO:0098542">
    <property type="term" value="P:defense response to other organism"/>
    <property type="evidence" value="ECO:0007669"/>
    <property type="project" value="InterPro"/>
</dbReference>
<feature type="transmembrane region" description="Helical" evidence="5">
    <location>
        <begin position="27"/>
        <end position="49"/>
    </location>
</feature>
<dbReference type="Pfam" id="PF03168">
    <property type="entry name" value="LEA_2"/>
    <property type="match status" value="1"/>
</dbReference>
<keyword evidence="3 5" id="KW-1133">Transmembrane helix</keyword>